<proteinExistence type="predicted"/>
<keyword evidence="3" id="KW-1185">Reference proteome</keyword>
<dbReference type="AlphaFoldDB" id="A0A9D4X4M2"/>
<dbReference type="Gramene" id="Psat05G0780500-T1">
    <property type="protein sequence ID" value="KAI5413342.1"/>
    <property type="gene ID" value="KIW84_057805"/>
</dbReference>
<dbReference type="Proteomes" id="UP001058974">
    <property type="component" value="Chromosome 5"/>
</dbReference>
<dbReference type="EMBL" id="JAMSHJ010000005">
    <property type="protein sequence ID" value="KAI5413342.1"/>
    <property type="molecule type" value="Genomic_DNA"/>
</dbReference>
<name>A0A9D4X4M2_PEA</name>
<feature type="region of interest" description="Disordered" evidence="1">
    <location>
        <begin position="47"/>
        <end position="85"/>
    </location>
</feature>
<feature type="compositionally biased region" description="Polar residues" evidence="1">
    <location>
        <begin position="52"/>
        <end position="70"/>
    </location>
</feature>
<evidence type="ECO:0000313" key="3">
    <source>
        <dbReference type="Proteomes" id="UP001058974"/>
    </source>
</evidence>
<gene>
    <name evidence="2" type="ORF">KIW84_057805</name>
</gene>
<organism evidence="2 3">
    <name type="scientific">Pisum sativum</name>
    <name type="common">Garden pea</name>
    <name type="synonym">Lathyrus oleraceus</name>
    <dbReference type="NCBI Taxonomy" id="3888"/>
    <lineage>
        <taxon>Eukaryota</taxon>
        <taxon>Viridiplantae</taxon>
        <taxon>Streptophyta</taxon>
        <taxon>Embryophyta</taxon>
        <taxon>Tracheophyta</taxon>
        <taxon>Spermatophyta</taxon>
        <taxon>Magnoliopsida</taxon>
        <taxon>eudicotyledons</taxon>
        <taxon>Gunneridae</taxon>
        <taxon>Pentapetalae</taxon>
        <taxon>rosids</taxon>
        <taxon>fabids</taxon>
        <taxon>Fabales</taxon>
        <taxon>Fabaceae</taxon>
        <taxon>Papilionoideae</taxon>
        <taxon>50 kb inversion clade</taxon>
        <taxon>NPAAA clade</taxon>
        <taxon>Hologalegina</taxon>
        <taxon>IRL clade</taxon>
        <taxon>Fabeae</taxon>
        <taxon>Lathyrus</taxon>
    </lineage>
</organism>
<evidence type="ECO:0000256" key="1">
    <source>
        <dbReference type="SAM" id="MobiDB-lite"/>
    </source>
</evidence>
<reference evidence="2 3" key="1">
    <citation type="journal article" date="2022" name="Nat. Genet.">
        <title>Improved pea reference genome and pan-genome highlight genomic features and evolutionary characteristics.</title>
        <authorList>
            <person name="Yang T."/>
            <person name="Liu R."/>
            <person name="Luo Y."/>
            <person name="Hu S."/>
            <person name="Wang D."/>
            <person name="Wang C."/>
            <person name="Pandey M.K."/>
            <person name="Ge S."/>
            <person name="Xu Q."/>
            <person name="Li N."/>
            <person name="Li G."/>
            <person name="Huang Y."/>
            <person name="Saxena R.K."/>
            <person name="Ji Y."/>
            <person name="Li M."/>
            <person name="Yan X."/>
            <person name="He Y."/>
            <person name="Liu Y."/>
            <person name="Wang X."/>
            <person name="Xiang C."/>
            <person name="Varshney R.K."/>
            <person name="Ding H."/>
            <person name="Gao S."/>
            <person name="Zong X."/>
        </authorList>
    </citation>
    <scope>NUCLEOTIDE SEQUENCE [LARGE SCALE GENOMIC DNA]</scope>
    <source>
        <strain evidence="2 3">cv. Zhongwan 6</strain>
    </source>
</reference>
<evidence type="ECO:0000313" key="2">
    <source>
        <dbReference type="EMBL" id="KAI5413342.1"/>
    </source>
</evidence>
<protein>
    <submittedName>
        <fullName evidence="2">Uncharacterized protein</fullName>
    </submittedName>
</protein>
<sequence>MIKTRKEWKPKVVPHETTCSSTCLMSKEDKVKLWHQKFRHLNLKGTDVNEDVGTSSQQTNASENMENIESNIDPARNESDASADI</sequence>
<accession>A0A9D4X4M2</accession>
<comment type="caution">
    <text evidence="2">The sequence shown here is derived from an EMBL/GenBank/DDBJ whole genome shotgun (WGS) entry which is preliminary data.</text>
</comment>